<evidence type="ECO:0000259" key="15">
    <source>
        <dbReference type="SMART" id="SM00891"/>
    </source>
</evidence>
<dbReference type="Gene3D" id="3.40.50.10130">
    <property type="match status" value="1"/>
</dbReference>
<evidence type="ECO:0000256" key="8">
    <source>
        <dbReference type="ARBA" id="ARBA00022801"/>
    </source>
</evidence>
<dbReference type="GO" id="GO:0046872">
    <property type="term" value="F:metal ion binding"/>
    <property type="evidence" value="ECO:0007669"/>
    <property type="project" value="UniProtKB-UniRule"/>
</dbReference>
<keyword evidence="6 13" id="KW-0255">Endonuclease</keyword>
<dbReference type="GO" id="GO:0007127">
    <property type="term" value="P:meiosis I"/>
    <property type="evidence" value="ECO:0007669"/>
    <property type="project" value="UniProtKB-ARBA"/>
</dbReference>
<dbReference type="Gene3D" id="1.10.150.670">
    <property type="entry name" value="Crossover junction endonuclease EME1, DNA-binding domain"/>
    <property type="match status" value="1"/>
</dbReference>
<dbReference type="GO" id="GO:0000727">
    <property type="term" value="P:double-strand break repair via break-induced replication"/>
    <property type="evidence" value="ECO:0007669"/>
    <property type="project" value="UniProtKB-UniRule"/>
</dbReference>
<dbReference type="InterPro" id="IPR047417">
    <property type="entry name" value="WHD_MUS81"/>
</dbReference>
<comment type="similarity">
    <text evidence="3 13">Belongs to the XPF family.</text>
</comment>
<evidence type="ECO:0000313" key="17">
    <source>
        <dbReference type="Proteomes" id="UP001549921"/>
    </source>
</evidence>
<keyword evidence="10 13" id="KW-0233">DNA recombination</keyword>
<proteinExistence type="inferred from homology"/>
<dbReference type="InterPro" id="IPR033309">
    <property type="entry name" value="Mus81"/>
</dbReference>
<dbReference type="InterPro" id="IPR047416">
    <property type="entry name" value="XPF_nuclease_Mus81"/>
</dbReference>
<dbReference type="Pfam" id="PF02732">
    <property type="entry name" value="ERCC4"/>
    <property type="match status" value="1"/>
</dbReference>
<evidence type="ECO:0000256" key="5">
    <source>
        <dbReference type="ARBA" id="ARBA00022723"/>
    </source>
</evidence>
<comment type="subunit">
    <text evidence="13">Interacts with EME1.</text>
</comment>
<dbReference type="SUPFAM" id="SSF47802">
    <property type="entry name" value="DNA polymerase beta, N-terminal domain-like"/>
    <property type="match status" value="1"/>
</dbReference>
<dbReference type="EMBL" id="JBEDNZ010000013">
    <property type="protein sequence ID" value="KAL0830731.1"/>
    <property type="molecule type" value="Genomic_DNA"/>
</dbReference>
<dbReference type="SUPFAM" id="SSF52980">
    <property type="entry name" value="Restriction endonuclease-like"/>
    <property type="match status" value="1"/>
</dbReference>
<keyword evidence="11 13" id="KW-0234">DNA repair</keyword>
<comment type="caution">
    <text evidence="16">The sequence shown here is derived from an EMBL/GenBank/DDBJ whole genome shotgun (WGS) entry which is preliminary data.</text>
</comment>
<keyword evidence="9 13" id="KW-0460">Magnesium</keyword>
<dbReference type="InterPro" id="IPR006166">
    <property type="entry name" value="ERCC4_domain"/>
</dbReference>
<evidence type="ECO:0000256" key="14">
    <source>
        <dbReference type="SAM" id="MobiDB-lite"/>
    </source>
</evidence>
<comment type="function">
    <text evidence="13">Interacts with EME1 to form a DNA structure-specific endonuclease with substrate preference for branched DNA structures with a 5'-end at the branch nick. Typical substrates include 3'-flap structures, D-loops, replication forks and nicked Holliday junctions. May be required in mitosis for the processing of stalled or collapsed replication fork intermediates. May be required in meiosis for the repair of meiosis-specific double strand breaks subsequent to single-end invasion (SEI).</text>
</comment>
<dbReference type="PANTHER" id="PTHR13451:SF0">
    <property type="entry name" value="CROSSOVER JUNCTION ENDONUCLEASE MUS81"/>
    <property type="match status" value="1"/>
</dbReference>
<dbReference type="FunFam" id="1.10.10.10:FF:000307">
    <property type="entry name" value="Crossover junction endonuclease MUS81"/>
    <property type="match status" value="1"/>
</dbReference>
<dbReference type="PANTHER" id="PTHR13451">
    <property type="entry name" value="CLASS II CROSSOVER JUNCTION ENDONUCLEASE MUS81"/>
    <property type="match status" value="1"/>
</dbReference>
<keyword evidence="4 13" id="KW-0540">Nuclease</keyword>
<keyword evidence="5 13" id="KW-0479">Metal-binding</keyword>
<dbReference type="GO" id="GO:0003677">
    <property type="term" value="F:DNA binding"/>
    <property type="evidence" value="ECO:0007669"/>
    <property type="project" value="UniProtKB-UniRule"/>
</dbReference>
<dbReference type="Gene3D" id="1.10.10.10">
    <property type="entry name" value="Winged helix-like DNA-binding domain superfamily/Winged helix DNA-binding domain"/>
    <property type="match status" value="1"/>
</dbReference>
<feature type="region of interest" description="Disordered" evidence="14">
    <location>
        <begin position="287"/>
        <end position="311"/>
    </location>
</feature>
<evidence type="ECO:0000256" key="4">
    <source>
        <dbReference type="ARBA" id="ARBA00022722"/>
    </source>
</evidence>
<feature type="region of interest" description="Disordered" evidence="14">
    <location>
        <begin position="137"/>
        <end position="174"/>
    </location>
</feature>
<dbReference type="Pfam" id="PF21136">
    <property type="entry name" value="WHD_MUS81"/>
    <property type="match status" value="1"/>
</dbReference>
<dbReference type="InterPro" id="IPR042530">
    <property type="entry name" value="EME1/EME2_C"/>
</dbReference>
<dbReference type="Gene3D" id="1.10.150.110">
    <property type="entry name" value="DNA polymerase beta, N-terminal domain-like"/>
    <property type="match status" value="1"/>
</dbReference>
<dbReference type="GO" id="GO:0005634">
    <property type="term" value="C:nucleus"/>
    <property type="evidence" value="ECO:0007669"/>
    <property type="project" value="UniProtKB-SubCell"/>
</dbReference>
<dbReference type="Proteomes" id="UP001549921">
    <property type="component" value="Unassembled WGS sequence"/>
</dbReference>
<organism evidence="16 17">
    <name type="scientific">Loxostege sticticalis</name>
    <name type="common">Beet webworm moth</name>
    <dbReference type="NCBI Taxonomy" id="481309"/>
    <lineage>
        <taxon>Eukaryota</taxon>
        <taxon>Metazoa</taxon>
        <taxon>Ecdysozoa</taxon>
        <taxon>Arthropoda</taxon>
        <taxon>Hexapoda</taxon>
        <taxon>Insecta</taxon>
        <taxon>Pterygota</taxon>
        <taxon>Neoptera</taxon>
        <taxon>Endopterygota</taxon>
        <taxon>Lepidoptera</taxon>
        <taxon>Glossata</taxon>
        <taxon>Ditrysia</taxon>
        <taxon>Pyraloidea</taxon>
        <taxon>Crambidae</taxon>
        <taxon>Pyraustinae</taxon>
        <taxon>Loxostege</taxon>
    </lineage>
</organism>
<dbReference type="EC" id="3.1.22.-" evidence="13"/>
<dbReference type="Pfam" id="PF14716">
    <property type="entry name" value="HHH_8"/>
    <property type="match status" value="1"/>
</dbReference>
<dbReference type="InterPro" id="IPR027421">
    <property type="entry name" value="DNA_pol_lamdba_lyase_dom_sf"/>
</dbReference>
<dbReference type="GO" id="GO:0006308">
    <property type="term" value="P:DNA catabolic process"/>
    <property type="evidence" value="ECO:0007669"/>
    <property type="project" value="UniProtKB-UniRule"/>
</dbReference>
<protein>
    <recommendedName>
        <fullName evidence="13">Crossover junction endonuclease MUS81</fullName>
        <ecNumber evidence="13">3.1.22.-</ecNumber>
    </recommendedName>
</protein>
<evidence type="ECO:0000313" key="16">
    <source>
        <dbReference type="EMBL" id="KAL0830731.1"/>
    </source>
</evidence>
<evidence type="ECO:0000256" key="10">
    <source>
        <dbReference type="ARBA" id="ARBA00023172"/>
    </source>
</evidence>
<evidence type="ECO:0000256" key="6">
    <source>
        <dbReference type="ARBA" id="ARBA00022759"/>
    </source>
</evidence>
<evidence type="ECO:0000256" key="9">
    <source>
        <dbReference type="ARBA" id="ARBA00022842"/>
    </source>
</evidence>
<evidence type="ECO:0000256" key="7">
    <source>
        <dbReference type="ARBA" id="ARBA00022763"/>
    </source>
</evidence>
<dbReference type="AlphaFoldDB" id="A0ABD0SY85"/>
<feature type="compositionally biased region" description="Polar residues" evidence="14">
    <location>
        <begin position="137"/>
        <end position="161"/>
    </location>
</feature>
<evidence type="ECO:0000256" key="11">
    <source>
        <dbReference type="ARBA" id="ARBA00023204"/>
    </source>
</evidence>
<dbReference type="GO" id="GO:0048476">
    <property type="term" value="C:Holliday junction resolvase complex"/>
    <property type="evidence" value="ECO:0007669"/>
    <property type="project" value="UniProtKB-UniRule"/>
</dbReference>
<evidence type="ECO:0000256" key="1">
    <source>
        <dbReference type="ARBA" id="ARBA00001946"/>
    </source>
</evidence>
<feature type="domain" description="ERCC4" evidence="15">
    <location>
        <begin position="332"/>
        <end position="431"/>
    </location>
</feature>
<comment type="cofactor">
    <cofactor evidence="1 13">
        <name>Mg(2+)</name>
        <dbReference type="ChEBI" id="CHEBI:18420"/>
    </cofactor>
</comment>
<evidence type="ECO:0000256" key="13">
    <source>
        <dbReference type="RuleBase" id="RU369042"/>
    </source>
</evidence>
<comment type="subcellular location">
    <subcellularLocation>
        <location evidence="2 13">Nucleus</location>
    </subcellularLocation>
</comment>
<accession>A0ABD0SY85</accession>
<dbReference type="InterPro" id="IPR036388">
    <property type="entry name" value="WH-like_DNA-bd_sf"/>
</dbReference>
<keyword evidence="12 13" id="KW-0539">Nucleus</keyword>
<keyword evidence="7 13" id="KW-0227">DNA damage</keyword>
<dbReference type="InterPro" id="IPR010996">
    <property type="entry name" value="HHH_MUS81"/>
</dbReference>
<dbReference type="GO" id="GO:0008821">
    <property type="term" value="F:crossover junction DNA endonuclease activity"/>
    <property type="evidence" value="ECO:0007669"/>
    <property type="project" value="UniProtKB-UniRule"/>
</dbReference>
<evidence type="ECO:0000256" key="2">
    <source>
        <dbReference type="ARBA" id="ARBA00004123"/>
    </source>
</evidence>
<dbReference type="FunFam" id="3.40.50.10130:FF:000003">
    <property type="entry name" value="Crossover junction endonuclease MUS81"/>
    <property type="match status" value="1"/>
</dbReference>
<reference evidence="16 17" key="1">
    <citation type="submission" date="2024-06" db="EMBL/GenBank/DDBJ databases">
        <title>A chromosome-level genome assembly of beet webworm, Loxostege sticticalis.</title>
        <authorList>
            <person name="Zhang Y."/>
        </authorList>
    </citation>
    <scope>NUCLEOTIDE SEQUENCE [LARGE SCALE GENOMIC DNA]</scope>
    <source>
        <strain evidence="16">AQ028</strain>
        <tissue evidence="16">Male pupae</tissue>
    </source>
</reference>
<sequence>MAATTRITRNQRITFKRKRPNPLFQEWLEELHEEAKAKSSKLEPMLKEALESISKYPLPLKTGAECAILRGFEKKLCLFLDKRLEVYNSNKSQEIHQKCPKSNVCENSNPNSNVVVENVSNSIPQTSSQDILAKYSGNNSQEATSQLQAPSRSNSNSQQDPTSHKPKSRERTYKPAFRSGGYAILLALLEHMQDNPGEPDIAKEKIIDIAQKYSEESFVRPKPESFYTAWSNMTRLVTKGLVEKSKKKKVVYALTEQGVQLAKELLAETKDRPTVNDLIFNSPALTQTSNSQDSCITRSTGTDSEVSSQVGSQSSATDLACIEMPPGSFEVILLIDKNETGGLSKKNDPTVAQFNKYPDLKHEYRSLKVGDFTWVARNIGNKEELVLPYVIERKRMDDLGASIKDGRFHEQKFRLKKCGLKNVIYMVESYGANKHVGLPIQSLMQAMANTRVQDGFKIHMTNSLSNSARFLAMMTKRLTIEYKDKKLIGYNKEPINEELMTFNYFNKSSAKTKPLTVTETFIKVLLQLKGVSVEKALAITNVYSTPASLIKAYEQCNNREGETLLACLKYGNTSRNVGPIASKSIYQLFTKRTLS</sequence>
<evidence type="ECO:0000256" key="3">
    <source>
        <dbReference type="ARBA" id="ARBA00010015"/>
    </source>
</evidence>
<feature type="compositionally biased region" description="Polar residues" evidence="14">
    <location>
        <begin position="287"/>
        <end position="303"/>
    </location>
</feature>
<dbReference type="CDD" id="cd21036">
    <property type="entry name" value="WH_MUS81"/>
    <property type="match status" value="1"/>
</dbReference>
<evidence type="ECO:0000256" key="12">
    <source>
        <dbReference type="ARBA" id="ARBA00023242"/>
    </source>
</evidence>
<name>A0ABD0SY85_LOXSC</name>
<dbReference type="SMART" id="SM00891">
    <property type="entry name" value="ERCC4"/>
    <property type="match status" value="1"/>
</dbReference>
<dbReference type="CDD" id="cd20074">
    <property type="entry name" value="XPF_nuclease_Mus81"/>
    <property type="match status" value="1"/>
</dbReference>
<gene>
    <name evidence="16" type="ORF">ABMA28_002862</name>
</gene>
<dbReference type="Pfam" id="PF21292">
    <property type="entry name" value="EME1-MUS81_C"/>
    <property type="match status" value="1"/>
</dbReference>
<keyword evidence="8 13" id="KW-0378">Hydrolase</keyword>
<dbReference type="InterPro" id="IPR011335">
    <property type="entry name" value="Restrct_endonuc-II-like"/>
</dbReference>